<dbReference type="Pfam" id="PF08892">
    <property type="entry name" value="YqcI_YcgG"/>
    <property type="match status" value="1"/>
</dbReference>
<feature type="region of interest" description="Disordered" evidence="1">
    <location>
        <begin position="220"/>
        <end position="264"/>
    </location>
</feature>
<dbReference type="InterPro" id="IPR014988">
    <property type="entry name" value="Uncharacterised_YqcI/YcgG"/>
</dbReference>
<accession>A0A5P2C6Q8</accession>
<organism evidence="2 3">
    <name type="scientific">Streptomyces venezuelae</name>
    <dbReference type="NCBI Taxonomy" id="54571"/>
    <lineage>
        <taxon>Bacteria</taxon>
        <taxon>Bacillati</taxon>
        <taxon>Actinomycetota</taxon>
        <taxon>Actinomycetes</taxon>
        <taxon>Kitasatosporales</taxon>
        <taxon>Streptomycetaceae</taxon>
        <taxon>Streptomyces</taxon>
    </lineage>
</organism>
<dbReference type="PANTHER" id="PTHR40045">
    <property type="entry name" value="YCGG FAMILY PROTEIN"/>
    <property type="match status" value="1"/>
</dbReference>
<proteinExistence type="predicted"/>
<evidence type="ECO:0000313" key="3">
    <source>
        <dbReference type="Proteomes" id="UP000322927"/>
    </source>
</evidence>
<dbReference type="OrthoDB" id="112290at2"/>
<dbReference type="AlphaFoldDB" id="A0A5P2C6Q8"/>
<feature type="compositionally biased region" description="Basic and acidic residues" evidence="1">
    <location>
        <begin position="254"/>
        <end position="264"/>
    </location>
</feature>
<dbReference type="EMBL" id="CP029192">
    <property type="protein sequence ID" value="QES38342.1"/>
    <property type="molecule type" value="Genomic_DNA"/>
</dbReference>
<name>A0A5P2C6Q8_STRVZ</name>
<dbReference type="Proteomes" id="UP000322927">
    <property type="component" value="Chromosome"/>
</dbReference>
<protein>
    <submittedName>
        <fullName evidence="2">YqcI/YcgG family protein</fullName>
    </submittedName>
</protein>
<evidence type="ECO:0000313" key="2">
    <source>
        <dbReference type="EMBL" id="QES38342.1"/>
    </source>
</evidence>
<dbReference type="PANTHER" id="PTHR40045:SF1">
    <property type="entry name" value="YQCI_YCGG FAMILY PROTEIN"/>
    <property type="match status" value="1"/>
</dbReference>
<gene>
    <name evidence="2" type="ORF">DEJ48_37360</name>
</gene>
<reference evidence="2 3" key="1">
    <citation type="submission" date="2018-05" db="EMBL/GenBank/DDBJ databases">
        <title>Streptomyces venezuelae.</title>
        <authorList>
            <person name="Kim W."/>
            <person name="Lee N."/>
            <person name="Cho B.-K."/>
        </authorList>
    </citation>
    <scope>NUCLEOTIDE SEQUENCE [LARGE SCALE GENOMIC DNA]</scope>
    <source>
        <strain evidence="2 3">ATCC 14584</strain>
    </source>
</reference>
<evidence type="ECO:0000256" key="1">
    <source>
        <dbReference type="SAM" id="MobiDB-lite"/>
    </source>
</evidence>
<dbReference type="RefSeq" id="WP_150220535.1">
    <property type="nucleotide sequence ID" value="NZ_CP029192.1"/>
</dbReference>
<sequence>MAENVIGEIPEWGPECIRDLQETLLSSTSPFPCTFAVSGTKRDSLRFGFVESLDDRSTWDALGDTLDAYLSGYKELGRETSLIVFFRPDGRTRTMEEYRAKFWSVLQHLHDTDESPWPAEVPHDTDDPWWEFSYGDTPIFVVCNTPAHVLRRSRHSPVFFITFQPRWVFEELGADTAPGAAARRIIRKRLSRYDAVEASEELGSYGDPDNREWRQYFLADSSDAPEAEAGRCPFRPRDGERVTAGQATGLDSTMRLEPRTVGDV</sequence>